<dbReference type="SUPFAM" id="SSF54236">
    <property type="entry name" value="Ubiquitin-like"/>
    <property type="match status" value="2"/>
</dbReference>
<sequence length="298" mass="35351">MFQLMIRSIKKDNFCIQLESDQVKVSEVRRLINEHLGMVDGDFWMNTNCRNLDDQKTLAEYNLKDFACVDVMFRMRGRPGHDCPGCQKSRRIVLVSIQDSTGTTHNFELESNDVTVSHLRECIDSYLLDQYTKYRLVGNFGIMQNDRTLSSYGIQREAYIYINSATPESAYETMFVSPQENTAVEAIRGARRVVKLTEKEWREQCREREEYQCRLERRQRRRDREENRRRAREFVDDEMPDELIPSLPAKRSKSSQHNDEGREESQQRMEEYVEDEMPDELVPPPAKKSKETHYYNKM</sequence>
<organism evidence="3 4">
    <name type="scientific">Caenorhabditis briggsae</name>
    <dbReference type="NCBI Taxonomy" id="6238"/>
    <lineage>
        <taxon>Eukaryota</taxon>
        <taxon>Metazoa</taxon>
        <taxon>Ecdysozoa</taxon>
        <taxon>Nematoda</taxon>
        <taxon>Chromadorea</taxon>
        <taxon>Rhabditida</taxon>
        <taxon>Rhabditina</taxon>
        <taxon>Rhabditomorpha</taxon>
        <taxon>Rhabditoidea</taxon>
        <taxon>Rhabditidae</taxon>
        <taxon>Peloderinae</taxon>
        <taxon>Caenorhabditis</taxon>
    </lineage>
</organism>
<evidence type="ECO:0000313" key="3">
    <source>
        <dbReference type="EMBL" id="ULT84262.1"/>
    </source>
</evidence>
<feature type="region of interest" description="Disordered" evidence="1">
    <location>
        <begin position="236"/>
        <end position="298"/>
    </location>
</feature>
<accession>A0AAE9CW04</accession>
<evidence type="ECO:0000313" key="4">
    <source>
        <dbReference type="Proteomes" id="UP000827892"/>
    </source>
</evidence>
<name>A0AAE9CW04_CAEBR</name>
<feature type="domain" description="Ubiquitin-like" evidence="2">
    <location>
        <begin position="2"/>
        <end position="78"/>
    </location>
</feature>
<feature type="compositionally biased region" description="Basic and acidic residues" evidence="1">
    <location>
        <begin position="288"/>
        <end position="298"/>
    </location>
</feature>
<dbReference type="SMART" id="SM00213">
    <property type="entry name" value="UBQ"/>
    <property type="match status" value="2"/>
</dbReference>
<dbReference type="InterPro" id="IPR029071">
    <property type="entry name" value="Ubiquitin-like_domsf"/>
</dbReference>
<feature type="compositionally biased region" description="Basic and acidic residues" evidence="1">
    <location>
        <begin position="256"/>
        <end position="271"/>
    </location>
</feature>
<evidence type="ECO:0000256" key="1">
    <source>
        <dbReference type="SAM" id="MobiDB-lite"/>
    </source>
</evidence>
<dbReference type="CDD" id="cd17039">
    <property type="entry name" value="Ubl_ubiquitin_like"/>
    <property type="match status" value="2"/>
</dbReference>
<dbReference type="PROSITE" id="PS50053">
    <property type="entry name" value="UBIQUITIN_2"/>
    <property type="match status" value="1"/>
</dbReference>
<reference evidence="3 4" key="1">
    <citation type="submission" date="2022-05" db="EMBL/GenBank/DDBJ databases">
        <title>Chromosome-level reference genomes for two strains of Caenorhabditis briggsae: an improved platform for comparative genomics.</title>
        <authorList>
            <person name="Stevens L."/>
            <person name="Andersen E.C."/>
        </authorList>
    </citation>
    <scope>NUCLEOTIDE SEQUENCE [LARGE SCALE GENOMIC DNA]</scope>
    <source>
        <strain evidence="3">QX1410_ONT</strain>
        <tissue evidence="3">Whole-organism</tissue>
    </source>
</reference>
<gene>
    <name evidence="3" type="ORF">L3Y34_013134</name>
</gene>
<proteinExistence type="predicted"/>
<protein>
    <recommendedName>
        <fullName evidence="2">Ubiquitin-like domain-containing protein</fullName>
    </recommendedName>
</protein>
<dbReference type="AlphaFoldDB" id="A0AAE9CW04"/>
<evidence type="ECO:0000259" key="2">
    <source>
        <dbReference type="PROSITE" id="PS50053"/>
    </source>
</evidence>
<dbReference type="Proteomes" id="UP000827892">
    <property type="component" value="Chromosome X"/>
</dbReference>
<dbReference type="Gene3D" id="3.10.20.90">
    <property type="entry name" value="Phosphatidylinositol 3-kinase Catalytic Subunit, Chain A, domain 1"/>
    <property type="match status" value="2"/>
</dbReference>
<dbReference type="EMBL" id="CP090896">
    <property type="protein sequence ID" value="ULT84262.1"/>
    <property type="molecule type" value="Genomic_DNA"/>
</dbReference>
<dbReference type="InterPro" id="IPR000626">
    <property type="entry name" value="Ubiquitin-like_dom"/>
</dbReference>